<dbReference type="EMBL" id="BOMG01000044">
    <property type="protein sequence ID" value="GID54979.1"/>
    <property type="molecule type" value="Genomic_DNA"/>
</dbReference>
<accession>A0ABQ3X949</accession>
<organism evidence="3 4">
    <name type="scientific">Actinoplanes couchii</name>
    <dbReference type="NCBI Taxonomy" id="403638"/>
    <lineage>
        <taxon>Bacteria</taxon>
        <taxon>Bacillati</taxon>
        <taxon>Actinomycetota</taxon>
        <taxon>Actinomycetes</taxon>
        <taxon>Micromonosporales</taxon>
        <taxon>Micromonosporaceae</taxon>
        <taxon>Actinoplanes</taxon>
    </lineage>
</organism>
<feature type="region of interest" description="Disordered" evidence="1">
    <location>
        <begin position="148"/>
        <end position="177"/>
    </location>
</feature>
<keyword evidence="4" id="KW-1185">Reference proteome</keyword>
<name>A0ABQ3X949_9ACTN</name>
<reference evidence="3 4" key="1">
    <citation type="submission" date="2021-01" db="EMBL/GenBank/DDBJ databases">
        <title>Whole genome shotgun sequence of Actinoplanes couchii NBRC 106145.</title>
        <authorList>
            <person name="Komaki H."/>
            <person name="Tamura T."/>
        </authorList>
    </citation>
    <scope>NUCLEOTIDE SEQUENCE [LARGE SCALE GENOMIC DNA]</scope>
    <source>
        <strain evidence="3 4">NBRC 106145</strain>
    </source>
</reference>
<comment type="caution">
    <text evidence="3">The sequence shown here is derived from an EMBL/GenBank/DDBJ whole genome shotgun (WGS) entry which is preliminary data.</text>
</comment>
<protein>
    <recommendedName>
        <fullName evidence="5">Integral membrane protein</fullName>
    </recommendedName>
</protein>
<dbReference type="Proteomes" id="UP000612282">
    <property type="component" value="Unassembled WGS sequence"/>
</dbReference>
<keyword evidence="2" id="KW-0812">Transmembrane</keyword>
<keyword evidence="2" id="KW-0472">Membrane</keyword>
<evidence type="ECO:0000256" key="2">
    <source>
        <dbReference type="SAM" id="Phobius"/>
    </source>
</evidence>
<sequence length="252" mass="26285">MSGRVPYAELNAVRALVADTLAELTAAGDISHLWIRAACTRLSALDAALTEAAGVLAAPVQVLAATTVTFLLVFLSTTVGSAVGLSTAGLVVTAAVTVLLTAAVTPWVSRRTAAALGRHRLSRSPLPHGIERPHLGTGRLADPGLRFPSGTNDEAHGKGRIGGSRGPLTGDRAGPGPAAIPDRLLDARVRLVSVAMRQAGPADWSAPLLRRAIRTDPVIRRLARADQLLCQAVDCVERHLDDLPARPGEDMP</sequence>
<evidence type="ECO:0000256" key="1">
    <source>
        <dbReference type="SAM" id="MobiDB-lite"/>
    </source>
</evidence>
<feature type="transmembrane region" description="Helical" evidence="2">
    <location>
        <begin position="87"/>
        <end position="108"/>
    </location>
</feature>
<keyword evidence="2" id="KW-1133">Transmembrane helix</keyword>
<evidence type="ECO:0008006" key="5">
    <source>
        <dbReference type="Google" id="ProtNLM"/>
    </source>
</evidence>
<dbReference type="RefSeq" id="WP_203796301.1">
    <property type="nucleotide sequence ID" value="NZ_BAAAQE010000029.1"/>
</dbReference>
<feature type="transmembrane region" description="Helical" evidence="2">
    <location>
        <begin position="52"/>
        <end position="75"/>
    </location>
</feature>
<evidence type="ECO:0000313" key="4">
    <source>
        <dbReference type="Proteomes" id="UP000612282"/>
    </source>
</evidence>
<proteinExistence type="predicted"/>
<gene>
    <name evidence="3" type="ORF">Aco03nite_033830</name>
</gene>
<evidence type="ECO:0000313" key="3">
    <source>
        <dbReference type="EMBL" id="GID54979.1"/>
    </source>
</evidence>